<evidence type="ECO:0000259" key="1">
    <source>
        <dbReference type="Pfam" id="PF14534"/>
    </source>
</evidence>
<name>A0A1I3DVP0_9SPHI</name>
<reference evidence="2 3" key="1">
    <citation type="submission" date="2016-10" db="EMBL/GenBank/DDBJ databases">
        <authorList>
            <person name="de Groot N.N."/>
        </authorList>
    </citation>
    <scope>NUCLEOTIDE SEQUENCE [LARGE SCALE GENOMIC DNA]</scope>
    <source>
        <strain evidence="2 3">RK1</strain>
    </source>
</reference>
<organism evidence="2 3">
    <name type="scientific">Parapedobacter indicus</name>
    <dbReference type="NCBI Taxonomy" id="1477437"/>
    <lineage>
        <taxon>Bacteria</taxon>
        <taxon>Pseudomonadati</taxon>
        <taxon>Bacteroidota</taxon>
        <taxon>Sphingobacteriia</taxon>
        <taxon>Sphingobacteriales</taxon>
        <taxon>Sphingobacteriaceae</taxon>
        <taxon>Parapedobacter</taxon>
    </lineage>
</organism>
<evidence type="ECO:0000313" key="2">
    <source>
        <dbReference type="EMBL" id="SFH90713.1"/>
    </source>
</evidence>
<dbReference type="SUPFAM" id="SSF54427">
    <property type="entry name" value="NTF2-like"/>
    <property type="match status" value="1"/>
</dbReference>
<dbReference type="Proteomes" id="UP000198670">
    <property type="component" value="Unassembled WGS sequence"/>
</dbReference>
<dbReference type="STRING" id="1477437.SAMN05444682_101653"/>
<dbReference type="AlphaFoldDB" id="A0A1I3DVP0"/>
<dbReference type="Gene3D" id="3.10.450.50">
    <property type="match status" value="1"/>
</dbReference>
<gene>
    <name evidence="2" type="ORF">SAMN05444682_101653</name>
</gene>
<dbReference type="InterPro" id="IPR032710">
    <property type="entry name" value="NTF2-like_dom_sf"/>
</dbReference>
<keyword evidence="3" id="KW-1185">Reference proteome</keyword>
<feature type="domain" description="DUF4440" evidence="1">
    <location>
        <begin position="5"/>
        <end position="109"/>
    </location>
</feature>
<dbReference type="RefSeq" id="WP_090624122.1">
    <property type="nucleotide sequence ID" value="NZ_FOQO01000001.1"/>
</dbReference>
<dbReference type="OrthoDB" id="121974at2"/>
<accession>A0A1I3DVP0</accession>
<protein>
    <recommendedName>
        <fullName evidence="1">DUF4440 domain-containing protein</fullName>
    </recommendedName>
</protein>
<proteinExistence type="predicted"/>
<dbReference type="Pfam" id="PF14534">
    <property type="entry name" value="DUF4440"/>
    <property type="match status" value="1"/>
</dbReference>
<dbReference type="EMBL" id="FOQO01000001">
    <property type="protein sequence ID" value="SFH90713.1"/>
    <property type="molecule type" value="Genomic_DNA"/>
</dbReference>
<sequence>MKTEISKLERKYWDAMNKQDYETVKDLTKFPCLVAGKRGVMSVDEPAYKKMFEQGAGKKMRIKNIADEQIETAEDYALIAYVIELDYDGEAMKCACTSTWVKEEGSWRCAMHTETDLEKREY</sequence>
<evidence type="ECO:0000313" key="3">
    <source>
        <dbReference type="Proteomes" id="UP000198670"/>
    </source>
</evidence>
<dbReference type="InterPro" id="IPR027843">
    <property type="entry name" value="DUF4440"/>
</dbReference>